<name>A0A383VA24_TETOB</name>
<dbReference type="InterPro" id="IPR045865">
    <property type="entry name" value="ACT-like_dom_sf"/>
</dbReference>
<dbReference type="STRING" id="3088.A0A383VA24"/>
<dbReference type="Gene3D" id="3.30.70.260">
    <property type="match status" value="2"/>
</dbReference>
<evidence type="ECO:0000313" key="10">
    <source>
        <dbReference type="EMBL" id="SZX62437.1"/>
    </source>
</evidence>
<feature type="region of interest" description="Disordered" evidence="7">
    <location>
        <begin position="245"/>
        <end position="264"/>
    </location>
</feature>
<keyword evidence="4" id="KW-0808">Transferase</keyword>
<proteinExistence type="inferred from homology"/>
<keyword evidence="3" id="KW-0547">Nucleotide-binding</keyword>
<comment type="pathway">
    <text evidence="6">Amino-acid biosynthesis; L-methionine biosynthesis via de novo pathway.</text>
</comment>
<dbReference type="AlphaFoldDB" id="A0A383VA24"/>
<comment type="similarity">
    <text evidence="1">Belongs to the aspartokinase family.</text>
</comment>
<feature type="domain" description="Aspartate/glutamate/uridylate kinase" evidence="8">
    <location>
        <begin position="5"/>
        <end position="66"/>
    </location>
</feature>
<evidence type="ECO:0000256" key="2">
    <source>
        <dbReference type="ARBA" id="ARBA00013059"/>
    </source>
</evidence>
<dbReference type="GO" id="GO:0009089">
    <property type="term" value="P:lysine biosynthetic process via diaminopimelate"/>
    <property type="evidence" value="ECO:0007669"/>
    <property type="project" value="TreeGrafter"/>
</dbReference>
<sequence length="264" mass="28772">MLFVQVWKDVDGVLTSDPRIVSNTIPVTELTYEEATELAFFGAQVLHPLAMQPAIRSQAMDVRVKNSYNRQASGTIISKARDMSCSLVTSIVLKNNVTLVDIVSSRMLGQFGFLANVFDVFRSQQVSVDVVASSEVSISLSLDPKKSWSDGEVGEELNHLIFELEKISSVRVRSGMAILSLICNVERTSEILLRTFKVLLEEGINVSMMSQGASKVNISLVVDGDEGQRAVRALHKEFFEGPQSCLPSASSNGNGATAQAASRR</sequence>
<dbReference type="InterPro" id="IPR001048">
    <property type="entry name" value="Asp/Glu/Uridylate_kinase"/>
</dbReference>
<dbReference type="PANTHER" id="PTHR21499:SF59">
    <property type="entry name" value="ASPARTOKINASE"/>
    <property type="match status" value="1"/>
</dbReference>
<dbReference type="GO" id="GO:0004072">
    <property type="term" value="F:aspartate kinase activity"/>
    <property type="evidence" value="ECO:0007669"/>
    <property type="project" value="UniProtKB-EC"/>
</dbReference>
<dbReference type="Gene3D" id="3.40.1160.10">
    <property type="entry name" value="Acetylglutamate kinase-like"/>
    <property type="match status" value="1"/>
</dbReference>
<evidence type="ECO:0000259" key="9">
    <source>
        <dbReference type="Pfam" id="PF22468"/>
    </source>
</evidence>
<dbReference type="Pfam" id="PF00696">
    <property type="entry name" value="AA_kinase"/>
    <property type="match status" value="1"/>
</dbReference>
<organism evidence="10 11">
    <name type="scientific">Tetradesmus obliquus</name>
    <name type="common">Green alga</name>
    <name type="synonym">Acutodesmus obliquus</name>
    <dbReference type="NCBI Taxonomy" id="3088"/>
    <lineage>
        <taxon>Eukaryota</taxon>
        <taxon>Viridiplantae</taxon>
        <taxon>Chlorophyta</taxon>
        <taxon>core chlorophytes</taxon>
        <taxon>Chlorophyceae</taxon>
        <taxon>CS clade</taxon>
        <taxon>Sphaeropleales</taxon>
        <taxon>Scenedesmaceae</taxon>
        <taxon>Tetradesmus</taxon>
    </lineage>
</organism>
<accession>A0A383VA24</accession>
<dbReference type="InterPro" id="IPR054352">
    <property type="entry name" value="ACT_Aspartokinase"/>
</dbReference>
<evidence type="ECO:0000256" key="4">
    <source>
        <dbReference type="ARBA" id="ARBA00022777"/>
    </source>
</evidence>
<dbReference type="GO" id="GO:0009570">
    <property type="term" value="C:chloroplast stroma"/>
    <property type="evidence" value="ECO:0007669"/>
    <property type="project" value="TreeGrafter"/>
</dbReference>
<keyword evidence="4" id="KW-0418">Kinase</keyword>
<dbReference type="Proteomes" id="UP000256970">
    <property type="component" value="Unassembled WGS sequence"/>
</dbReference>
<evidence type="ECO:0000256" key="7">
    <source>
        <dbReference type="SAM" id="MobiDB-lite"/>
    </source>
</evidence>
<dbReference type="EMBL" id="FNXT01000230">
    <property type="protein sequence ID" value="SZX62437.1"/>
    <property type="molecule type" value="Genomic_DNA"/>
</dbReference>
<gene>
    <name evidence="10" type="ORF">BQ4739_LOCUS3022</name>
</gene>
<dbReference type="GO" id="GO:0009090">
    <property type="term" value="P:homoserine biosynthetic process"/>
    <property type="evidence" value="ECO:0007669"/>
    <property type="project" value="TreeGrafter"/>
</dbReference>
<dbReference type="EC" id="2.7.2.4" evidence="2"/>
<dbReference type="SUPFAM" id="SSF53633">
    <property type="entry name" value="Carbamate kinase-like"/>
    <property type="match status" value="1"/>
</dbReference>
<dbReference type="GO" id="GO:0005829">
    <property type="term" value="C:cytosol"/>
    <property type="evidence" value="ECO:0007669"/>
    <property type="project" value="TreeGrafter"/>
</dbReference>
<dbReference type="Pfam" id="PF22468">
    <property type="entry name" value="ACT_9"/>
    <property type="match status" value="1"/>
</dbReference>
<protein>
    <recommendedName>
        <fullName evidence="2">aspartate kinase</fullName>
        <ecNumber evidence="2">2.7.2.4</ecNumber>
    </recommendedName>
</protein>
<evidence type="ECO:0000256" key="5">
    <source>
        <dbReference type="ARBA" id="ARBA00022840"/>
    </source>
</evidence>
<evidence type="ECO:0000256" key="6">
    <source>
        <dbReference type="ARBA" id="ARBA00034478"/>
    </source>
</evidence>
<evidence type="ECO:0000259" key="8">
    <source>
        <dbReference type="Pfam" id="PF00696"/>
    </source>
</evidence>
<dbReference type="GO" id="GO:0005524">
    <property type="term" value="F:ATP binding"/>
    <property type="evidence" value="ECO:0007669"/>
    <property type="project" value="UniProtKB-KW"/>
</dbReference>
<dbReference type="PANTHER" id="PTHR21499">
    <property type="entry name" value="ASPARTATE KINASE"/>
    <property type="match status" value="1"/>
</dbReference>
<reference evidence="10 11" key="1">
    <citation type="submission" date="2016-10" db="EMBL/GenBank/DDBJ databases">
        <authorList>
            <person name="Cai Z."/>
        </authorList>
    </citation>
    <scope>NUCLEOTIDE SEQUENCE [LARGE SCALE GENOMIC DNA]</scope>
</reference>
<dbReference type="InterPro" id="IPR036393">
    <property type="entry name" value="AceGlu_kinase-like_sf"/>
</dbReference>
<evidence type="ECO:0000313" key="11">
    <source>
        <dbReference type="Proteomes" id="UP000256970"/>
    </source>
</evidence>
<evidence type="ECO:0000256" key="3">
    <source>
        <dbReference type="ARBA" id="ARBA00022741"/>
    </source>
</evidence>
<keyword evidence="5" id="KW-0067">ATP-binding</keyword>
<dbReference type="SUPFAM" id="SSF55021">
    <property type="entry name" value="ACT-like"/>
    <property type="match status" value="2"/>
</dbReference>
<evidence type="ECO:0000256" key="1">
    <source>
        <dbReference type="ARBA" id="ARBA00010122"/>
    </source>
</evidence>
<feature type="domain" description="Aspartokinase ACT" evidence="9">
    <location>
        <begin position="188"/>
        <end position="238"/>
    </location>
</feature>
<keyword evidence="11" id="KW-1185">Reference proteome</keyword>